<dbReference type="Proteomes" id="UP000477782">
    <property type="component" value="Unassembled WGS sequence"/>
</dbReference>
<dbReference type="AlphaFoldDB" id="A0A6M0QN09"/>
<dbReference type="InterPro" id="IPR002071">
    <property type="entry name" value="Thermonucl_AS"/>
</dbReference>
<dbReference type="EMBL" id="JAAIVJ010000001">
    <property type="protein sequence ID" value="NEY88848.1"/>
    <property type="molecule type" value="Genomic_DNA"/>
</dbReference>
<dbReference type="Gene3D" id="2.40.50.90">
    <property type="match status" value="1"/>
</dbReference>
<evidence type="ECO:0000259" key="1">
    <source>
        <dbReference type="PROSITE" id="PS50830"/>
    </source>
</evidence>
<name>A0A6M0QN09_9RHOB</name>
<gene>
    <name evidence="2" type="ORF">G4Z14_00925</name>
</gene>
<proteinExistence type="predicted"/>
<dbReference type="SUPFAM" id="SSF50199">
    <property type="entry name" value="Staphylococcal nuclease"/>
    <property type="match status" value="1"/>
</dbReference>
<keyword evidence="3" id="KW-1185">Reference proteome</keyword>
<feature type="domain" description="TNase-like" evidence="1">
    <location>
        <begin position="31"/>
        <end position="132"/>
    </location>
</feature>
<dbReference type="PROSITE" id="PS50830">
    <property type="entry name" value="TNASE_3"/>
    <property type="match status" value="1"/>
</dbReference>
<dbReference type="InterPro" id="IPR035437">
    <property type="entry name" value="SNase_OB-fold_sf"/>
</dbReference>
<sequence>MRRDPALAAYVALTLLLLWSAADRWAPYHGAAAACRVGHVIDGDTVELRCGAERRSARLVGVDTPETHDPKCPAEAALGRKATERLRALLAAGPVAVFRQGFDKYRRDLVVLTVAGRDVGAVLVAEGLARAYHGGARGGWCG</sequence>
<accession>A0A6M0QN09</accession>
<dbReference type="PROSITE" id="PS51257">
    <property type="entry name" value="PROKAR_LIPOPROTEIN"/>
    <property type="match status" value="1"/>
</dbReference>
<dbReference type="PROSITE" id="PS01123">
    <property type="entry name" value="TNASE_1"/>
    <property type="match status" value="1"/>
</dbReference>
<evidence type="ECO:0000313" key="2">
    <source>
        <dbReference type="EMBL" id="NEY88848.1"/>
    </source>
</evidence>
<evidence type="ECO:0000313" key="3">
    <source>
        <dbReference type="Proteomes" id="UP000477782"/>
    </source>
</evidence>
<dbReference type="Pfam" id="PF00565">
    <property type="entry name" value="SNase"/>
    <property type="match status" value="1"/>
</dbReference>
<comment type="caution">
    <text evidence="2">The sequence shown here is derived from an EMBL/GenBank/DDBJ whole genome shotgun (WGS) entry which is preliminary data.</text>
</comment>
<dbReference type="GO" id="GO:0003676">
    <property type="term" value="F:nucleic acid binding"/>
    <property type="evidence" value="ECO:0007669"/>
    <property type="project" value="InterPro"/>
</dbReference>
<reference evidence="2 3" key="1">
    <citation type="submission" date="2020-02" db="EMBL/GenBank/DDBJ databases">
        <authorList>
            <person name="Chen W.-M."/>
        </authorList>
    </citation>
    <scope>NUCLEOTIDE SEQUENCE [LARGE SCALE GENOMIC DNA]</scope>
    <source>
        <strain evidence="2 3">KMS-5</strain>
    </source>
</reference>
<dbReference type="SMART" id="SM00318">
    <property type="entry name" value="SNc"/>
    <property type="match status" value="1"/>
</dbReference>
<dbReference type="GO" id="GO:0004518">
    <property type="term" value="F:nuclease activity"/>
    <property type="evidence" value="ECO:0007669"/>
    <property type="project" value="InterPro"/>
</dbReference>
<organism evidence="2 3">
    <name type="scientific">Tabrizicola oligotrophica</name>
    <dbReference type="NCBI Taxonomy" id="2710650"/>
    <lineage>
        <taxon>Bacteria</taxon>
        <taxon>Pseudomonadati</taxon>
        <taxon>Pseudomonadota</taxon>
        <taxon>Alphaproteobacteria</taxon>
        <taxon>Rhodobacterales</taxon>
        <taxon>Paracoccaceae</taxon>
        <taxon>Tabrizicola</taxon>
    </lineage>
</organism>
<dbReference type="RefSeq" id="WP_164622877.1">
    <property type="nucleotide sequence ID" value="NZ_JAAIVJ010000001.1"/>
</dbReference>
<dbReference type="InterPro" id="IPR016071">
    <property type="entry name" value="Staphylococal_nuclease_OB-fold"/>
</dbReference>
<protein>
    <submittedName>
        <fullName evidence="2">Thermonuclease family protein</fullName>
    </submittedName>
</protein>